<dbReference type="OrthoDB" id="6365676at2759"/>
<feature type="domain" description="C2H2-type" evidence="10">
    <location>
        <begin position="1296"/>
        <end position="1324"/>
    </location>
</feature>
<feature type="compositionally biased region" description="Low complexity" evidence="9">
    <location>
        <begin position="1489"/>
        <end position="1501"/>
    </location>
</feature>
<dbReference type="SMART" id="SM00355">
    <property type="entry name" value="ZnF_C2H2"/>
    <property type="match status" value="15"/>
</dbReference>
<feature type="domain" description="C2H2-type" evidence="10">
    <location>
        <begin position="877"/>
        <end position="900"/>
    </location>
</feature>
<feature type="domain" description="C2H2-type" evidence="10">
    <location>
        <begin position="1241"/>
        <end position="1268"/>
    </location>
</feature>
<accession>A0A0K8UNI2</accession>
<dbReference type="FunFam" id="3.30.160.60:FF:000100">
    <property type="entry name" value="Zinc finger 45-like"/>
    <property type="match status" value="1"/>
</dbReference>
<evidence type="ECO:0000256" key="9">
    <source>
        <dbReference type="SAM" id="MobiDB-lite"/>
    </source>
</evidence>
<evidence type="ECO:0000313" key="12">
    <source>
        <dbReference type="EMBL" id="JAI28217.1"/>
    </source>
</evidence>
<keyword evidence="2 8" id="KW-0479">Metal-binding</keyword>
<feature type="binding site" evidence="8">
    <location>
        <position position="79"/>
    </location>
    <ligand>
        <name>Zn(2+)</name>
        <dbReference type="ChEBI" id="CHEBI:29105"/>
    </ligand>
</feature>
<dbReference type="PROSITE" id="PS00028">
    <property type="entry name" value="ZINC_FINGER_C2H2_1"/>
    <property type="match status" value="12"/>
</dbReference>
<evidence type="ECO:0000256" key="5">
    <source>
        <dbReference type="ARBA" id="ARBA00022833"/>
    </source>
</evidence>
<dbReference type="EMBL" id="GDHF01024097">
    <property type="protein sequence ID" value="JAI28217.1"/>
    <property type="molecule type" value="Transcribed_RNA"/>
</dbReference>
<evidence type="ECO:0000256" key="3">
    <source>
        <dbReference type="ARBA" id="ARBA00022737"/>
    </source>
</evidence>
<dbReference type="PROSITE" id="PS51915">
    <property type="entry name" value="ZAD"/>
    <property type="match status" value="1"/>
</dbReference>
<feature type="binding site" evidence="8">
    <location>
        <position position="19"/>
    </location>
    <ligand>
        <name>Zn(2+)</name>
        <dbReference type="ChEBI" id="CHEBI:29105"/>
    </ligand>
</feature>
<dbReference type="PANTHER" id="PTHR16515:SF66">
    <property type="entry name" value="C2H2-TYPE DOMAIN-CONTAINING PROTEIN"/>
    <property type="match status" value="1"/>
</dbReference>
<feature type="region of interest" description="Disordered" evidence="9">
    <location>
        <begin position="558"/>
        <end position="582"/>
    </location>
</feature>
<name>A0A0K8UNI2_BACLA</name>
<dbReference type="PANTHER" id="PTHR16515">
    <property type="entry name" value="PR DOMAIN ZINC FINGER PROTEIN"/>
    <property type="match status" value="1"/>
</dbReference>
<dbReference type="SMART" id="SM00868">
    <property type="entry name" value="zf-AD"/>
    <property type="match status" value="1"/>
</dbReference>
<feature type="domain" description="C2H2-type" evidence="10">
    <location>
        <begin position="1324"/>
        <end position="1353"/>
    </location>
</feature>
<keyword evidence="5 8" id="KW-0862">Zinc</keyword>
<proteinExistence type="predicted"/>
<evidence type="ECO:0000259" key="11">
    <source>
        <dbReference type="PROSITE" id="PS51915"/>
    </source>
</evidence>
<evidence type="ECO:0000256" key="8">
    <source>
        <dbReference type="PROSITE-ProRule" id="PRU01263"/>
    </source>
</evidence>
<dbReference type="SUPFAM" id="SSF57667">
    <property type="entry name" value="beta-beta-alpha zinc fingers"/>
    <property type="match status" value="5"/>
</dbReference>
<dbReference type="InterPro" id="IPR012934">
    <property type="entry name" value="Znf_AD"/>
</dbReference>
<dbReference type="InterPro" id="IPR036236">
    <property type="entry name" value="Znf_C2H2_sf"/>
</dbReference>
<feature type="compositionally biased region" description="Acidic residues" evidence="9">
    <location>
        <begin position="793"/>
        <end position="809"/>
    </location>
</feature>
<comment type="subcellular location">
    <subcellularLocation>
        <location evidence="1">Nucleus</location>
    </subcellularLocation>
</comment>
<feature type="domain" description="C2H2-type" evidence="10">
    <location>
        <begin position="849"/>
        <end position="876"/>
    </location>
</feature>
<evidence type="ECO:0000259" key="10">
    <source>
        <dbReference type="PROSITE" id="PS50157"/>
    </source>
</evidence>
<evidence type="ECO:0000256" key="4">
    <source>
        <dbReference type="ARBA" id="ARBA00022771"/>
    </source>
</evidence>
<keyword evidence="6" id="KW-0539">Nucleus</keyword>
<gene>
    <name evidence="12" type="primary">ZNF227_5</name>
    <name evidence="12" type="ORF">c4_g1_i5</name>
</gene>
<feature type="compositionally biased region" description="Low complexity" evidence="9">
    <location>
        <begin position="1107"/>
        <end position="1132"/>
    </location>
</feature>
<dbReference type="GO" id="GO:0003677">
    <property type="term" value="F:DNA binding"/>
    <property type="evidence" value="ECO:0007669"/>
    <property type="project" value="UniProtKB-KW"/>
</dbReference>
<reference evidence="12" key="1">
    <citation type="submission" date="2015-06" db="EMBL/GenBank/DDBJ databases">
        <authorList>
            <person name="Hoefler B.C."/>
            <person name="Straight P.D."/>
        </authorList>
    </citation>
    <scope>NUCLEOTIDE SEQUENCE</scope>
</reference>
<feature type="domain" description="C2H2-type" evidence="10">
    <location>
        <begin position="973"/>
        <end position="997"/>
    </location>
</feature>
<evidence type="ECO:0000256" key="7">
    <source>
        <dbReference type="PROSITE-ProRule" id="PRU00042"/>
    </source>
</evidence>
<dbReference type="Gene3D" id="3.30.160.60">
    <property type="entry name" value="Classic Zinc Finger"/>
    <property type="match status" value="10"/>
</dbReference>
<feature type="domain" description="C2H2-type" evidence="10">
    <location>
        <begin position="1354"/>
        <end position="1377"/>
    </location>
</feature>
<feature type="domain" description="C2H2-type" evidence="10">
    <location>
        <begin position="587"/>
        <end position="614"/>
    </location>
</feature>
<feature type="domain" description="ZAD" evidence="11">
    <location>
        <begin position="17"/>
        <end position="103"/>
    </location>
</feature>
<dbReference type="InterPro" id="IPR050331">
    <property type="entry name" value="Zinc_finger"/>
</dbReference>
<evidence type="ECO:0000256" key="1">
    <source>
        <dbReference type="ARBA" id="ARBA00004123"/>
    </source>
</evidence>
<dbReference type="Pfam" id="PF00096">
    <property type="entry name" value="zf-C2H2"/>
    <property type="match status" value="2"/>
</dbReference>
<evidence type="ECO:0000256" key="2">
    <source>
        <dbReference type="ARBA" id="ARBA00022723"/>
    </source>
</evidence>
<feature type="domain" description="C2H2-type" evidence="10">
    <location>
        <begin position="147"/>
        <end position="169"/>
    </location>
</feature>
<dbReference type="GO" id="GO:0008270">
    <property type="term" value="F:zinc ion binding"/>
    <property type="evidence" value="ECO:0007669"/>
    <property type="project" value="UniProtKB-UniRule"/>
</dbReference>
<feature type="binding site" evidence="8">
    <location>
        <position position="22"/>
    </location>
    <ligand>
        <name>Zn(2+)</name>
        <dbReference type="ChEBI" id="CHEBI:29105"/>
    </ligand>
</feature>
<dbReference type="InterPro" id="IPR013087">
    <property type="entry name" value="Znf_C2H2_type"/>
</dbReference>
<dbReference type="GO" id="GO:0005634">
    <property type="term" value="C:nucleus"/>
    <property type="evidence" value="ECO:0007669"/>
    <property type="project" value="UniProtKB-SubCell"/>
</dbReference>
<evidence type="ECO:0000256" key="6">
    <source>
        <dbReference type="ARBA" id="ARBA00023242"/>
    </source>
</evidence>
<protein>
    <submittedName>
        <fullName evidence="12">Zinc finger protein 227</fullName>
    </submittedName>
</protein>
<feature type="region of interest" description="Disordered" evidence="9">
    <location>
        <begin position="1483"/>
        <end position="1504"/>
    </location>
</feature>
<dbReference type="PROSITE" id="PS50157">
    <property type="entry name" value="ZINC_FINGER_C2H2_2"/>
    <property type="match status" value="11"/>
</dbReference>
<feature type="region of interest" description="Disordered" evidence="9">
    <location>
        <begin position="1099"/>
        <end position="1137"/>
    </location>
</feature>
<sequence>MDADIVLERTAPRDYRLVCRTCLASDAEFYKLDSPIFLEDTDTDEKPVSFMECLRYCTRLGDNDDSEKLNFPIYICTECSASLQVSYNFIRNALEAHEILRQKLSENTDMQLKKHKVQRKNGIMDEDGHKSAGLEDGVESDATKMRFRCKICNEKVETKKTLKEHIKLHLDIISYCCELCSFECKKRTLLFDHYKLAHNTQATRDQLKPKTKQPVKKEQEIDSEDPITQEMEKIHNTQINEEYLNQTKYTVPEEELDMKLFLTPASSNGSAAAAYVEAAAAATAVDVPAELHEHRSSITKDLHQYGTDQFNITANELSVGNEFIVMADGTVEEVMGNGVVIEYINTADDGVTLENGLVLDNIMQVQQTGDGEQTVTMDMDVDDIIIEENVGGNDLSLSSLASISMGPETTVQTLQNIEDELPPPSIISVNSLVAAKRIKCKICTSNFQTQDQLKTHMLTHNEIPHFFCDQCTFYTFFKIDLTQHYKTKHKLQPTQKQLQPKNKVRPNEKFGDLKHIYACDLCLFETRIKSHLRRHYLSQHQEEATEVQLRPTIDESAVLTAPDMSPPESLNKQRGGKTLRPDYPKGLNCKKCSKTFYWREKLKEHYRQHGLEEVNGIDASVGVGAATTGVIEMSAPGTSLLKHNTFQYHMPQHDNNNVNTIINATNIAHNNNYNSTVDASVIDAQAIVDAAVAEAQAASMQLNMQMNQPAPDIIMDIPAASSISSTSTVPLATTTVNASDVNVMQQQAVTVMAGYACPQIPSDAIPQVVETDTTIDNSELDFVFNDALFEDFEEDENEDEENEEDDGTDFQDLLLTSDDDFDDMLQDQQLNAGVEAGGGAAVHSSNYQPYCVHCNKKFLSQYQFENHMFVHRGLAPYRCEMCTNLYNTKRALIRHYRAVHKRIPTRDMIQAKGDKVVVDHTPIEHLNLIEQKAVTLMCAKCPYESVELQVMQMHLNTIHGLVDENYILQKLPFECPRCIRSYATRARLIRHLERSHSVATIIQQQRTTSNAMRNQQQQQQSYITIKDTSKTAVATTTAAAALSTSAIAVTTTTTLTTTNSSCGRGIRTHSYQYNYNNNNGADDVDVNEKDVGIGVGVHGGGDGIEDNNNSSNNDATTTTTKQATIKSKSTTTGDKQKSTTKTIRTTITTTTSATASATNTINAVDKIIGYDSIYHELHENNELFDEYACGMCSQSWRTAAELHAHECIRTVDNSSNATTVAVRMASESVGLINSERSLYLFKCDICHCNYKSSELLKHHMKRHTARKFSCNHCPKTYINRSELKFHQLTHTGEKPHKCELCPKQFRYPHHLKRHYDVVHLGKRARCSVEGCGRTFTTQAQLKIHSWIHDGNEPYRCKYCRETFKKREYLRKHTRRVHKCDLTEEEIAEIYRQSVGHTNPHDFTVSLANGRMLRRSDLELAAQRPHEYANDLGAETAVITAAGEVAAVSTKTDIDASNGLSPLLASNTHNNMNMKFGMGVEEEDEHATGSVSHVSQSSASLSTHEESIHTYILPGMEEHGQLPHFKLENSGSF</sequence>
<organism evidence="12">
    <name type="scientific">Bactrocera latifrons</name>
    <name type="common">Malaysian fruit fly</name>
    <name type="synonym">Chaetodacus latifrons</name>
    <dbReference type="NCBI Taxonomy" id="174628"/>
    <lineage>
        <taxon>Eukaryota</taxon>
        <taxon>Metazoa</taxon>
        <taxon>Ecdysozoa</taxon>
        <taxon>Arthropoda</taxon>
        <taxon>Hexapoda</taxon>
        <taxon>Insecta</taxon>
        <taxon>Pterygota</taxon>
        <taxon>Neoptera</taxon>
        <taxon>Endopterygota</taxon>
        <taxon>Diptera</taxon>
        <taxon>Brachycera</taxon>
        <taxon>Muscomorpha</taxon>
        <taxon>Tephritoidea</taxon>
        <taxon>Tephritidae</taxon>
        <taxon>Bactrocera</taxon>
        <taxon>Bactrocera</taxon>
    </lineage>
</organism>
<keyword evidence="3" id="KW-0677">Repeat</keyword>
<feature type="domain" description="C2H2-type" evidence="10">
    <location>
        <begin position="438"/>
        <end position="460"/>
    </location>
</feature>
<feature type="binding site" evidence="8">
    <location>
        <position position="76"/>
    </location>
    <ligand>
        <name>Zn(2+)</name>
        <dbReference type="ChEBI" id="CHEBI:29105"/>
    </ligand>
</feature>
<keyword evidence="4 7" id="KW-0863">Zinc-finger</keyword>
<dbReference type="GO" id="GO:0010468">
    <property type="term" value="P:regulation of gene expression"/>
    <property type="evidence" value="ECO:0007669"/>
    <property type="project" value="TreeGrafter"/>
</dbReference>
<feature type="region of interest" description="Disordered" evidence="9">
    <location>
        <begin position="793"/>
        <end position="812"/>
    </location>
</feature>
<feature type="domain" description="C2H2-type" evidence="10">
    <location>
        <begin position="1268"/>
        <end position="1295"/>
    </location>
</feature>
<dbReference type="SUPFAM" id="SSF57716">
    <property type="entry name" value="Glucocorticoid receptor-like (DNA-binding domain)"/>
    <property type="match status" value="1"/>
</dbReference>